<keyword evidence="3" id="KW-1185">Reference proteome</keyword>
<protein>
    <recommendedName>
        <fullName evidence="1">Tc toxin complex TcA C-terminal TcB-binding domain-containing protein</fullName>
    </recommendedName>
</protein>
<gene>
    <name evidence="2" type="ORF">GCM10010469_34280</name>
</gene>
<organism evidence="2 3">
    <name type="scientific">Streptomyces labedae</name>
    <dbReference type="NCBI Taxonomy" id="285569"/>
    <lineage>
        <taxon>Bacteria</taxon>
        <taxon>Bacillati</taxon>
        <taxon>Actinomycetota</taxon>
        <taxon>Actinomycetes</taxon>
        <taxon>Kitasatosporales</taxon>
        <taxon>Streptomycetaceae</taxon>
        <taxon>Streptomyces</taxon>
    </lineage>
</organism>
<name>A0ABP6R019_9ACTN</name>
<evidence type="ECO:0000313" key="3">
    <source>
        <dbReference type="Proteomes" id="UP001500728"/>
    </source>
</evidence>
<dbReference type="Proteomes" id="UP001500728">
    <property type="component" value="Unassembled WGS sequence"/>
</dbReference>
<comment type="caution">
    <text evidence="2">The sequence shown here is derived from an EMBL/GenBank/DDBJ whole genome shotgun (WGS) entry which is preliminary data.</text>
</comment>
<dbReference type="Pfam" id="PF18276">
    <property type="entry name" value="TcA_TcB_BD"/>
    <property type="match status" value="1"/>
</dbReference>
<reference evidence="3" key="1">
    <citation type="journal article" date="2019" name="Int. J. Syst. Evol. Microbiol.">
        <title>The Global Catalogue of Microorganisms (GCM) 10K type strain sequencing project: providing services to taxonomists for standard genome sequencing and annotation.</title>
        <authorList>
            <consortium name="The Broad Institute Genomics Platform"/>
            <consortium name="The Broad Institute Genome Sequencing Center for Infectious Disease"/>
            <person name="Wu L."/>
            <person name="Ma J."/>
        </authorList>
    </citation>
    <scope>NUCLEOTIDE SEQUENCE [LARGE SCALE GENOMIC DNA]</scope>
    <source>
        <strain evidence="3">JCM 9381</strain>
    </source>
</reference>
<dbReference type="InterPro" id="IPR040840">
    <property type="entry name" value="TcA_TcB_BD"/>
</dbReference>
<feature type="domain" description="Tc toxin complex TcA C-terminal TcB-binding" evidence="1">
    <location>
        <begin position="679"/>
        <end position="970"/>
    </location>
</feature>
<sequence length="1114" mass="123988">MNNASKQAGFHGIADYKIAGPLYPDGKNTKFTYSFSNFFHPYVGELIQALNQRSLRGMLDPATQSLKESFFFDIAYTALDDAGVKVAKRAKEIDFSEGGAYANYNWELFFHVPLTIAVHLSKAQRFAEAQHWFHYIFDPTSNDLRIAPPQRYWKFLGFHRKDGVYDIAQLLSLLSTPDNELTEPQKQLKAQALDGYNAIKKYPFRPHKVARTRPLAYQYQVVMKYLDNLIAWGDSLFLQDTVESINEATQRYVLAANLLGPRPQKVSTGRVEVRTFAQLKELKVGGLDATGNALVELEAQFPFNFAAPHSSTGDADSEWNGAVFGIGRTLYFSVPDNARMLAYWDTVADRLYKIRNCMNIGGSVRQLPLFEPPLDPGMLVKAAAAGIDIGSIVAGTNQPVGPLRAMPLIQKALELTSEVRSLGGSLLAALEKGDAEHLALLRQGQETKVHKLAQDVRFLQWKNAEQGTEALLRARASAWERYRYYLRMHGLEPNPDAAPETPAMMRTAFTDEKGELTEAKFAAVYAALVTAYDTAIVSLPYTELNLVEASAPSFQAGATCLGGLYLTPTENAEVNQHLPAVRDALEEASTFDVIASVLTFVPELSVMLQPLGVGADSKVFGGSKLADAAKIASEILKTQAIHDSYQAGIAGRTAALERRADDWVLQANLAARELAHFGRQIIGSLLAEQIARHEYLNVTAQIAHSEEVDTFLHSKFTDEDLHLWMQGEVSRLYYQWYRLAFDTARRAERTMKLELRRPELDATDFVQFNYWDSGRKGLLSGEALHLDVKRMEMAYHDNNRRELELTRHISLRQLDPLALLQLKATGTATFTIPERLYDLDNPGHYMRRIKSVAVSVPSVTGPYTPVPCTLSLQRSSMRVKPSLREGTIYKRTAGAEDDRFIDAFGPVESIVTSTGLNDSGLFEAPQRDERFLPFEGAGAESTWRVELPRRLRSFDYSTITDVILHVRYTARQGGQQLGDKALEDIEAVLKVANSSGLALLFSLRHDFPTAWSAFAQSEDPGNLQIKLSKSLFPYMVQDKEIDIADEFELYAGTTKLVRRTIETPSGFSALLNKSPNEASLSLSADPTVLTKEAHDAFLVVKYGLTDSTGTPSDQ</sequence>
<evidence type="ECO:0000313" key="2">
    <source>
        <dbReference type="EMBL" id="GAA3264545.1"/>
    </source>
</evidence>
<accession>A0ABP6R019</accession>
<dbReference type="RefSeq" id="WP_346152771.1">
    <property type="nucleotide sequence ID" value="NZ_BAAAUW010000015.1"/>
</dbReference>
<proteinExistence type="predicted"/>
<dbReference type="EMBL" id="BAAAUW010000015">
    <property type="protein sequence ID" value="GAA3264545.1"/>
    <property type="molecule type" value="Genomic_DNA"/>
</dbReference>
<evidence type="ECO:0000259" key="1">
    <source>
        <dbReference type="Pfam" id="PF18276"/>
    </source>
</evidence>